<dbReference type="InterPro" id="IPR011434">
    <property type="entry name" value="Ltp-like_HTH"/>
</dbReference>
<dbReference type="Pfam" id="PF07553">
    <property type="entry name" value="Lipoprotein_Ltp"/>
    <property type="match status" value="2"/>
</dbReference>
<sequence>MSTYDPQTPVPPPASHPQQSYGRTALILGCIGVPLAFVPIFGLLALPVAIVGMTLGIVALKQVKKGLATNERAAWAGIALCVFGLVVCLFGGPGGAGPVQQQGEGSAGGGGAAVSEPQYPSSEHENAWESAQSYLRSGDFSEAGLRGQLEFEKYPPDVAAWAVANVHADWNAEALNAANSYMESGSFSRAELHDQLTSDAEQFTTEQADYAIANLR</sequence>
<feature type="region of interest" description="Disordered" evidence="1">
    <location>
        <begin position="100"/>
        <end position="126"/>
    </location>
</feature>
<feature type="domain" description="Putative host cell surface-exposed lipoprotein Ltp-like HTH region" evidence="3">
    <location>
        <begin position="169"/>
        <end position="215"/>
    </location>
</feature>
<evidence type="ECO:0000256" key="2">
    <source>
        <dbReference type="SAM" id="Phobius"/>
    </source>
</evidence>
<keyword evidence="2" id="KW-1133">Transmembrane helix</keyword>
<dbReference type="InterPro" id="IPR036388">
    <property type="entry name" value="WH-like_DNA-bd_sf"/>
</dbReference>
<keyword evidence="4" id="KW-0449">Lipoprotein</keyword>
<dbReference type="RefSeq" id="WP_324269352.1">
    <property type="nucleotide sequence ID" value="NZ_JAWLNX010000034.1"/>
</dbReference>
<keyword evidence="5" id="KW-1185">Reference proteome</keyword>
<comment type="caution">
    <text evidence="4">The sequence shown here is derived from an EMBL/GenBank/DDBJ whole genome shotgun (WGS) entry which is preliminary data.</text>
</comment>
<organism evidence="4 5">
    <name type="scientific">Saccharopolyspora mangrovi</name>
    <dbReference type="NCBI Taxonomy" id="3082379"/>
    <lineage>
        <taxon>Bacteria</taxon>
        <taxon>Bacillati</taxon>
        <taxon>Actinomycetota</taxon>
        <taxon>Actinomycetes</taxon>
        <taxon>Pseudonocardiales</taxon>
        <taxon>Pseudonocardiaceae</taxon>
        <taxon>Saccharopolyspora</taxon>
    </lineage>
</organism>
<dbReference type="EMBL" id="JAWLNX010000034">
    <property type="protein sequence ID" value="MEB3371926.1"/>
    <property type="molecule type" value="Genomic_DNA"/>
</dbReference>
<evidence type="ECO:0000256" key="1">
    <source>
        <dbReference type="SAM" id="MobiDB-lite"/>
    </source>
</evidence>
<evidence type="ECO:0000259" key="3">
    <source>
        <dbReference type="Pfam" id="PF07553"/>
    </source>
</evidence>
<dbReference type="Proteomes" id="UP001327093">
    <property type="component" value="Unassembled WGS sequence"/>
</dbReference>
<feature type="transmembrane region" description="Helical" evidence="2">
    <location>
        <begin position="72"/>
        <end position="92"/>
    </location>
</feature>
<proteinExistence type="predicted"/>
<evidence type="ECO:0000313" key="4">
    <source>
        <dbReference type="EMBL" id="MEB3371926.1"/>
    </source>
</evidence>
<gene>
    <name evidence="4" type="ORF">R4I43_31455</name>
</gene>
<keyword evidence="2" id="KW-0472">Membrane</keyword>
<feature type="domain" description="Putative host cell surface-exposed lipoprotein Ltp-like HTH region" evidence="3">
    <location>
        <begin position="123"/>
        <end position="166"/>
    </location>
</feature>
<accession>A0ABU6AKG4</accession>
<name>A0ABU6AKG4_9PSEU</name>
<feature type="transmembrane region" description="Helical" evidence="2">
    <location>
        <begin position="36"/>
        <end position="60"/>
    </location>
</feature>
<keyword evidence="2" id="KW-0812">Transmembrane</keyword>
<evidence type="ECO:0000313" key="5">
    <source>
        <dbReference type="Proteomes" id="UP001327093"/>
    </source>
</evidence>
<dbReference type="Gene3D" id="1.10.10.10">
    <property type="entry name" value="Winged helix-like DNA-binding domain superfamily/Winged helix DNA-binding domain"/>
    <property type="match status" value="2"/>
</dbReference>
<reference evidence="4 5" key="1">
    <citation type="submission" date="2023-10" db="EMBL/GenBank/DDBJ databases">
        <title>Saccharopolyspora sp. nov., isolated from mangrove soil.</title>
        <authorList>
            <person name="Lu Y."/>
            <person name="Liu W."/>
        </authorList>
    </citation>
    <scope>NUCLEOTIDE SEQUENCE [LARGE SCALE GENOMIC DNA]</scope>
    <source>
        <strain evidence="4 5">S2-29</strain>
    </source>
</reference>
<protein>
    <submittedName>
        <fullName evidence="4">Ltp family lipoprotein</fullName>
    </submittedName>
</protein>